<protein>
    <submittedName>
        <fullName evidence="2">Uma2 family endonuclease</fullName>
    </submittedName>
</protein>
<proteinExistence type="predicted"/>
<dbReference type="EMBL" id="JAIHOM010000011">
    <property type="protein sequence ID" value="MCW6035339.1"/>
    <property type="molecule type" value="Genomic_DNA"/>
</dbReference>
<dbReference type="Proteomes" id="UP001526426">
    <property type="component" value="Unassembled WGS sequence"/>
</dbReference>
<keyword evidence="2" id="KW-0255">Endonuclease</keyword>
<dbReference type="InterPro" id="IPR008538">
    <property type="entry name" value="Uma2"/>
</dbReference>
<keyword evidence="2" id="KW-0540">Nuclease</keyword>
<name>A0ABT3L1G2_9CYAN</name>
<dbReference type="Gene3D" id="3.90.1570.10">
    <property type="entry name" value="tt1808, chain A"/>
    <property type="match status" value="1"/>
</dbReference>
<keyword evidence="3" id="KW-1185">Reference proteome</keyword>
<organism evidence="2 3">
    <name type="scientific">Spirulina subsalsa FACHB-351</name>
    <dbReference type="NCBI Taxonomy" id="234711"/>
    <lineage>
        <taxon>Bacteria</taxon>
        <taxon>Bacillati</taxon>
        <taxon>Cyanobacteriota</taxon>
        <taxon>Cyanophyceae</taxon>
        <taxon>Spirulinales</taxon>
        <taxon>Spirulinaceae</taxon>
        <taxon>Spirulina</taxon>
    </lineage>
</organism>
<reference evidence="2 3" key="1">
    <citation type="submission" date="2021-08" db="EMBL/GenBank/DDBJ databases">
        <title>Draft genome sequence of Spirulina subsalsa with high tolerance to salinity and hype-accumulation of phycocyanin.</title>
        <authorList>
            <person name="Pei H."/>
            <person name="Jiang L."/>
        </authorList>
    </citation>
    <scope>NUCLEOTIDE SEQUENCE [LARGE SCALE GENOMIC DNA]</scope>
    <source>
        <strain evidence="2 3">FACHB-351</strain>
    </source>
</reference>
<evidence type="ECO:0000259" key="1">
    <source>
        <dbReference type="Pfam" id="PF05685"/>
    </source>
</evidence>
<comment type="caution">
    <text evidence="2">The sequence shown here is derived from an EMBL/GenBank/DDBJ whole genome shotgun (WGS) entry which is preliminary data.</text>
</comment>
<dbReference type="PANTHER" id="PTHR36558:SF1">
    <property type="entry name" value="RESTRICTION ENDONUCLEASE DOMAIN-CONTAINING PROTEIN-RELATED"/>
    <property type="match status" value="1"/>
</dbReference>
<dbReference type="InterPro" id="IPR011335">
    <property type="entry name" value="Restrct_endonuc-II-like"/>
</dbReference>
<evidence type="ECO:0000313" key="3">
    <source>
        <dbReference type="Proteomes" id="UP001526426"/>
    </source>
</evidence>
<evidence type="ECO:0000313" key="2">
    <source>
        <dbReference type="EMBL" id="MCW6035339.1"/>
    </source>
</evidence>
<dbReference type="SUPFAM" id="SSF52980">
    <property type="entry name" value="Restriction endonuclease-like"/>
    <property type="match status" value="1"/>
</dbReference>
<sequence>MALSDKHKLTPEEYLALEENSLIKHEYRDGEVYAMAGTTDNHNTIAGNLYTLIRSHLRGTDCRVYFADIKAKIEAKNCFYYPDLLVTCDTRDRATATYKSFPNLIIEVLSESTEGFDRGDKFNDYQTLASLEEYVVVSSTHQRVEIFRRKPSHWQYEAYTLERPNFRLESIALDVGIPDIYEDVVIERMSNSN</sequence>
<gene>
    <name evidence="2" type="ORF">K4A83_03490</name>
</gene>
<accession>A0ABT3L1G2</accession>
<feature type="domain" description="Putative restriction endonuclease" evidence="1">
    <location>
        <begin position="11"/>
        <end position="166"/>
    </location>
</feature>
<keyword evidence="2" id="KW-0378">Hydrolase</keyword>
<dbReference type="CDD" id="cd06260">
    <property type="entry name" value="DUF820-like"/>
    <property type="match status" value="1"/>
</dbReference>
<dbReference type="Pfam" id="PF05685">
    <property type="entry name" value="Uma2"/>
    <property type="match status" value="1"/>
</dbReference>
<dbReference type="InterPro" id="IPR012296">
    <property type="entry name" value="Nuclease_put_TT1808"/>
</dbReference>
<dbReference type="GO" id="GO:0004519">
    <property type="term" value="F:endonuclease activity"/>
    <property type="evidence" value="ECO:0007669"/>
    <property type="project" value="UniProtKB-KW"/>
</dbReference>
<dbReference type="PANTHER" id="PTHR36558">
    <property type="entry name" value="GLR1098 PROTEIN"/>
    <property type="match status" value="1"/>
</dbReference>